<evidence type="ECO:0000256" key="3">
    <source>
        <dbReference type="ARBA" id="ARBA00022801"/>
    </source>
</evidence>
<dbReference type="PANTHER" id="PTHR10794">
    <property type="entry name" value="ABHYDROLASE DOMAIN-CONTAINING PROTEIN"/>
    <property type="match status" value="1"/>
</dbReference>
<dbReference type="PROSITE" id="PS01133">
    <property type="entry name" value="UPF0017"/>
    <property type="match status" value="1"/>
</dbReference>
<dbReference type="InterPro" id="IPR000952">
    <property type="entry name" value="AB_hydrolase_4_CS"/>
</dbReference>
<dbReference type="RefSeq" id="XP_021204621.1">
    <property type="nucleotide sequence ID" value="XM_021348946.3"/>
</dbReference>
<dbReference type="CTD" id="35930"/>
<dbReference type="GO" id="GO:0051792">
    <property type="term" value="P:medium-chain fatty acid biosynthetic process"/>
    <property type="evidence" value="ECO:0007669"/>
    <property type="project" value="TreeGrafter"/>
</dbReference>
<dbReference type="Proteomes" id="UP000005204">
    <property type="component" value="Unassembled WGS sequence"/>
</dbReference>
<dbReference type="Pfam" id="PF00561">
    <property type="entry name" value="Abhydrolase_1"/>
    <property type="match status" value="1"/>
</dbReference>
<dbReference type="PIRSF" id="PIRSF005211">
    <property type="entry name" value="Ab_hydro_YheT"/>
    <property type="match status" value="1"/>
</dbReference>
<feature type="active site" description="Charge relay system" evidence="4">
    <location>
        <position position="294"/>
    </location>
</feature>
<dbReference type="InterPro" id="IPR012020">
    <property type="entry name" value="ABHD4"/>
</dbReference>
<dbReference type="PANTHER" id="PTHR10794:SF63">
    <property type="entry name" value="ALPHA_BETA HYDROLASE 1, ISOFORM A"/>
    <property type="match status" value="1"/>
</dbReference>
<evidence type="ECO:0000256" key="1">
    <source>
        <dbReference type="ARBA" id="ARBA00010884"/>
    </source>
</evidence>
<dbReference type="Gene3D" id="3.40.50.1820">
    <property type="entry name" value="alpha/beta hydrolase"/>
    <property type="match status" value="1"/>
</dbReference>
<proteinExistence type="inferred from homology"/>
<evidence type="ECO:0000313" key="6">
    <source>
        <dbReference type="EnsemblMetazoa" id="XP_021204621.1"/>
    </source>
</evidence>
<dbReference type="InterPro" id="IPR050960">
    <property type="entry name" value="AB_hydrolase_4_sf"/>
</dbReference>
<evidence type="ECO:0000256" key="2">
    <source>
        <dbReference type="ARBA" id="ARBA00022487"/>
    </source>
</evidence>
<name>A0A8R2DKW9_BOMMO</name>
<comment type="similarity">
    <text evidence="1">Belongs to the AB hydrolase superfamily. AB hydrolase 4 family.</text>
</comment>
<keyword evidence="3" id="KW-0378">Hydrolase</keyword>
<dbReference type="GO" id="GO:0051793">
    <property type="term" value="P:medium-chain fatty acid catabolic process"/>
    <property type="evidence" value="ECO:0007669"/>
    <property type="project" value="TreeGrafter"/>
</dbReference>
<evidence type="ECO:0000259" key="5">
    <source>
        <dbReference type="Pfam" id="PF00561"/>
    </source>
</evidence>
<keyword evidence="7" id="KW-1185">Reference proteome</keyword>
<reference evidence="6" key="2">
    <citation type="submission" date="2022-06" db="UniProtKB">
        <authorList>
            <consortium name="EnsemblMetazoa"/>
        </authorList>
    </citation>
    <scope>IDENTIFICATION</scope>
    <source>
        <strain evidence="6">p50T (Dazao)</strain>
    </source>
</reference>
<dbReference type="GO" id="GO:0047372">
    <property type="term" value="F:monoacylglycerol lipase activity"/>
    <property type="evidence" value="ECO:0007669"/>
    <property type="project" value="TreeGrafter"/>
</dbReference>
<dbReference type="GeneID" id="101743681"/>
<evidence type="ECO:0000313" key="7">
    <source>
        <dbReference type="Proteomes" id="UP000005204"/>
    </source>
</evidence>
<keyword evidence="2" id="KW-0719">Serine esterase</keyword>
<evidence type="ECO:0000256" key="4">
    <source>
        <dbReference type="PIRSR" id="PIRSR005211-1"/>
    </source>
</evidence>
<feature type="active site" description="Charge relay system" evidence="4">
    <location>
        <position position="323"/>
    </location>
</feature>
<sequence>MLNLLVYILEAKKEMLVGFSVSLLYITYYLVEVVKRPELVCGAGEFRRVLEERVPVLQARYWPTPWEVVTLSDGGQVALDWANTGQGQARGVLLVLPGLTGSVHADYVRCLAAAARDLRLDTVVYNNRGLGGLPLTTPRLYCALSHEDLAEVVRWVRERRGAAQPLLAVGVSLGGLILAHYLAAHGAAAAVDAALAVSAPLDVEAGAASMERGANRLLSRHMARNLRAAVRAHAALRADWAAVGAARSVREFDAAFTARHFGFSSAEEYYRAATLRDKLRRVRAPLLCLCAADDPFQPRAALPAEEAARSGRVALVVPHRGGHIGFLEGWWPAQEARSQYISRVARQYFSALLDRPDLLLSSSKQTAVS</sequence>
<dbReference type="InterPro" id="IPR000073">
    <property type="entry name" value="AB_hydrolase_1"/>
</dbReference>
<accession>A0A8R2DKW9</accession>
<dbReference type="SUPFAM" id="SSF53474">
    <property type="entry name" value="alpha/beta-Hydrolases"/>
    <property type="match status" value="1"/>
</dbReference>
<reference evidence="7" key="1">
    <citation type="journal article" date="2008" name="Insect Biochem. Mol. Biol.">
        <title>The genome of a lepidopteran model insect, the silkworm Bombyx mori.</title>
        <authorList>
            <consortium name="International Silkworm Genome Consortium"/>
        </authorList>
    </citation>
    <scope>NUCLEOTIDE SEQUENCE [LARGE SCALE GENOMIC DNA]</scope>
    <source>
        <strain evidence="7">p50T</strain>
    </source>
</reference>
<organism evidence="6 7">
    <name type="scientific">Bombyx mori</name>
    <name type="common">Silk moth</name>
    <dbReference type="NCBI Taxonomy" id="7091"/>
    <lineage>
        <taxon>Eukaryota</taxon>
        <taxon>Metazoa</taxon>
        <taxon>Ecdysozoa</taxon>
        <taxon>Arthropoda</taxon>
        <taxon>Hexapoda</taxon>
        <taxon>Insecta</taxon>
        <taxon>Pterygota</taxon>
        <taxon>Neoptera</taxon>
        <taxon>Endopterygota</taxon>
        <taxon>Lepidoptera</taxon>
        <taxon>Glossata</taxon>
        <taxon>Ditrysia</taxon>
        <taxon>Bombycoidea</taxon>
        <taxon>Bombycidae</taxon>
        <taxon>Bombycinae</taxon>
        <taxon>Bombyx</taxon>
    </lineage>
</organism>
<protein>
    <recommendedName>
        <fullName evidence="5">AB hydrolase-1 domain-containing protein</fullName>
    </recommendedName>
</protein>
<dbReference type="InterPro" id="IPR029058">
    <property type="entry name" value="AB_hydrolase_fold"/>
</dbReference>
<dbReference type="GO" id="GO:0008126">
    <property type="term" value="F:acetylesterase activity"/>
    <property type="evidence" value="ECO:0007669"/>
    <property type="project" value="TreeGrafter"/>
</dbReference>
<dbReference type="AlphaFoldDB" id="A0A8R2DKW9"/>
<feature type="active site" description="Charge relay system" evidence="4">
    <location>
        <position position="172"/>
    </location>
</feature>
<dbReference type="EnsemblMetazoa" id="XM_021348946.2">
    <property type="protein sequence ID" value="XP_021204621.1"/>
    <property type="gene ID" value="LOC101743681"/>
</dbReference>
<feature type="domain" description="AB hydrolase-1" evidence="5">
    <location>
        <begin position="92"/>
        <end position="329"/>
    </location>
</feature>